<dbReference type="RefSeq" id="WP_106129676.1">
    <property type="nucleotide sequence ID" value="NZ_PVZG01000015.1"/>
</dbReference>
<evidence type="ECO:0000313" key="2">
    <source>
        <dbReference type="Proteomes" id="UP000239209"/>
    </source>
</evidence>
<name>A0A2T0RQV6_9ACTN</name>
<proteinExistence type="predicted"/>
<evidence type="ECO:0000313" key="1">
    <source>
        <dbReference type="EMBL" id="PRY23473.1"/>
    </source>
</evidence>
<reference evidence="1 2" key="1">
    <citation type="submission" date="2018-03" db="EMBL/GenBank/DDBJ databases">
        <title>Genomic Encyclopedia of Archaeal and Bacterial Type Strains, Phase II (KMG-II): from individual species to whole genera.</title>
        <authorList>
            <person name="Goeker M."/>
        </authorList>
    </citation>
    <scope>NUCLEOTIDE SEQUENCE [LARGE SCALE GENOMIC DNA]</scope>
    <source>
        <strain evidence="1 2">DSM 45348</strain>
    </source>
</reference>
<accession>A0A2T0RQV6</accession>
<keyword evidence="2" id="KW-1185">Reference proteome</keyword>
<dbReference type="AlphaFoldDB" id="A0A2T0RQV6"/>
<sequence>MSRFLAIYHGAADDAQKPEVSDEQQAEFLNAWATWARNHADAIVDNGSPLFRKRRVTAEGSDDFTDSKTGYAIVEAASQDEADGIFAEHPHLRLFQGNWIEVLECPPMPGP</sequence>
<comment type="caution">
    <text evidence="1">The sequence shown here is derived from an EMBL/GenBank/DDBJ whole genome shotgun (WGS) entry which is preliminary data.</text>
</comment>
<organism evidence="1 2">
    <name type="scientific">Pseudosporangium ferrugineum</name>
    <dbReference type="NCBI Taxonomy" id="439699"/>
    <lineage>
        <taxon>Bacteria</taxon>
        <taxon>Bacillati</taxon>
        <taxon>Actinomycetota</taxon>
        <taxon>Actinomycetes</taxon>
        <taxon>Micromonosporales</taxon>
        <taxon>Micromonosporaceae</taxon>
        <taxon>Pseudosporangium</taxon>
    </lineage>
</organism>
<protein>
    <recommendedName>
        <fullName evidence="3">YCII-related domain-containing protein</fullName>
    </recommendedName>
</protein>
<gene>
    <name evidence="1" type="ORF">CLV70_115206</name>
</gene>
<dbReference type="OrthoDB" id="4637922at2"/>
<evidence type="ECO:0008006" key="3">
    <source>
        <dbReference type="Google" id="ProtNLM"/>
    </source>
</evidence>
<dbReference type="Proteomes" id="UP000239209">
    <property type="component" value="Unassembled WGS sequence"/>
</dbReference>
<dbReference type="EMBL" id="PVZG01000015">
    <property type="protein sequence ID" value="PRY23473.1"/>
    <property type="molecule type" value="Genomic_DNA"/>
</dbReference>